<protein>
    <submittedName>
        <fullName evidence="3">Kynureninase</fullName>
    </submittedName>
</protein>
<dbReference type="OrthoDB" id="9808002at2"/>
<evidence type="ECO:0000313" key="3">
    <source>
        <dbReference type="EMBL" id="SFE89804.1"/>
    </source>
</evidence>
<dbReference type="PANTHER" id="PTHR43586">
    <property type="entry name" value="CYSTEINE DESULFURASE"/>
    <property type="match status" value="1"/>
</dbReference>
<reference evidence="4" key="1">
    <citation type="submission" date="2016-10" db="EMBL/GenBank/DDBJ databases">
        <authorList>
            <person name="Varghese N."/>
            <person name="Submissions S."/>
        </authorList>
    </citation>
    <scope>NUCLEOTIDE SEQUENCE [LARGE SCALE GENOMIC DNA]</scope>
    <source>
        <strain evidence="4">ATCC 25963</strain>
    </source>
</reference>
<sequence length="389" mass="43535">MTPIRPELQPQLARYRDDYPILAHSTYMNSNSMGAMPRQAAEMLQKYADDWASEGVEVWPHWLDVMRDTADSAARFLKAPPGQTILNQNVAYFQAAIASCIDYGGGKNRVVVESLQFPNVLYVWERFGDLGAELVQVPSDDGMTIPLERMLEAIDERTAIVPLSHGIYVSGALQDITAITRRAHEVGALVMVDVYQTAGAVPIDVAEWGADIVVGGSHKWLCGGPGTAYMWMKPELRERLRPRLTGWMGHQDPFAFEPPPIRYASDHRHFLAGTPSIPAYYVALAAYKNLHEIGVETIRAHNLALCQRIIDRAQEAGLVVHSPLDHERRTGFVAVDFEGSENASKQLIEERYKLDWRPNCGLRLGPHFYNTEAEVERLMDRVIALAGRS</sequence>
<dbReference type="RefSeq" id="WP_096332544.1">
    <property type="nucleotide sequence ID" value="NZ_FOMX01000022.1"/>
</dbReference>
<accession>A0A1I2E9W9</accession>
<dbReference type="InterPro" id="IPR015424">
    <property type="entry name" value="PyrdxlP-dep_Trfase"/>
</dbReference>
<evidence type="ECO:0000313" key="4">
    <source>
        <dbReference type="Proteomes" id="UP000199400"/>
    </source>
</evidence>
<name>A0A1I2E9W9_9BACT</name>
<dbReference type="Proteomes" id="UP000199400">
    <property type="component" value="Unassembled WGS sequence"/>
</dbReference>
<dbReference type="Gene3D" id="3.90.1150.10">
    <property type="entry name" value="Aspartate Aminotransferase, domain 1"/>
    <property type="match status" value="1"/>
</dbReference>
<dbReference type="SUPFAM" id="SSF53383">
    <property type="entry name" value="PLP-dependent transferases"/>
    <property type="match status" value="1"/>
</dbReference>
<evidence type="ECO:0000256" key="1">
    <source>
        <dbReference type="ARBA" id="ARBA00022898"/>
    </source>
</evidence>
<organism evidence="3 4">
    <name type="scientific">Nannocystis exedens</name>
    <dbReference type="NCBI Taxonomy" id="54"/>
    <lineage>
        <taxon>Bacteria</taxon>
        <taxon>Pseudomonadati</taxon>
        <taxon>Myxococcota</taxon>
        <taxon>Polyangia</taxon>
        <taxon>Nannocystales</taxon>
        <taxon>Nannocystaceae</taxon>
        <taxon>Nannocystis</taxon>
    </lineage>
</organism>
<dbReference type="EMBL" id="FOMX01000022">
    <property type="protein sequence ID" value="SFE89804.1"/>
    <property type="molecule type" value="Genomic_DNA"/>
</dbReference>
<dbReference type="PANTHER" id="PTHR43586:SF15">
    <property type="entry name" value="BLR3095 PROTEIN"/>
    <property type="match status" value="1"/>
</dbReference>
<dbReference type="AlphaFoldDB" id="A0A1I2E9W9"/>
<keyword evidence="1" id="KW-0663">Pyridoxal phosphate</keyword>
<dbReference type="InterPro" id="IPR015422">
    <property type="entry name" value="PyrdxlP-dep_Trfase_small"/>
</dbReference>
<gene>
    <name evidence="3" type="ORF">SAMN02745121_05971</name>
</gene>
<keyword evidence="4" id="KW-1185">Reference proteome</keyword>
<dbReference type="Gene3D" id="3.40.640.10">
    <property type="entry name" value="Type I PLP-dependent aspartate aminotransferase-like (Major domain)"/>
    <property type="match status" value="1"/>
</dbReference>
<dbReference type="InterPro" id="IPR000192">
    <property type="entry name" value="Aminotrans_V_dom"/>
</dbReference>
<proteinExistence type="predicted"/>
<dbReference type="InterPro" id="IPR015421">
    <property type="entry name" value="PyrdxlP-dep_Trfase_major"/>
</dbReference>
<evidence type="ECO:0000259" key="2">
    <source>
        <dbReference type="Pfam" id="PF00266"/>
    </source>
</evidence>
<feature type="domain" description="Aminotransferase class V" evidence="2">
    <location>
        <begin position="36"/>
        <end position="345"/>
    </location>
</feature>
<dbReference type="STRING" id="54.SAMN02745121_05971"/>
<dbReference type="Pfam" id="PF00266">
    <property type="entry name" value="Aminotran_5"/>
    <property type="match status" value="1"/>
</dbReference>